<gene>
    <name evidence="1" type="ORF">SAMN02910265_00794</name>
</gene>
<name>A0A1H6IGB2_RUMFL</name>
<organism evidence="1 2">
    <name type="scientific">Ruminococcus flavefaciens</name>
    <dbReference type="NCBI Taxonomy" id="1265"/>
    <lineage>
        <taxon>Bacteria</taxon>
        <taxon>Bacillati</taxon>
        <taxon>Bacillota</taxon>
        <taxon>Clostridia</taxon>
        <taxon>Eubacteriales</taxon>
        <taxon>Oscillospiraceae</taxon>
        <taxon>Ruminococcus</taxon>
    </lineage>
</organism>
<dbReference type="OrthoDB" id="1822803at2"/>
<sequence length="72" mass="7743">MITPDMLGKTDDPSELADLIDQLMEQGSGHVNIVSENGSELKVNTVKSTDICGTKGACCQPTELEPDDDDEF</sequence>
<accession>A0A1H6IGB2</accession>
<proteinExistence type="predicted"/>
<dbReference type="Proteomes" id="UP000183190">
    <property type="component" value="Unassembled WGS sequence"/>
</dbReference>
<evidence type="ECO:0000313" key="2">
    <source>
        <dbReference type="Proteomes" id="UP000183190"/>
    </source>
</evidence>
<dbReference type="AlphaFoldDB" id="A0A1H6IGB2"/>
<dbReference type="RefSeq" id="WP_074714591.1">
    <property type="nucleotide sequence ID" value="NZ_FNWV01000002.1"/>
</dbReference>
<protein>
    <submittedName>
        <fullName evidence="1">Uncharacterized protein</fullName>
    </submittedName>
</protein>
<reference evidence="1 2" key="1">
    <citation type="submission" date="2016-10" db="EMBL/GenBank/DDBJ databases">
        <authorList>
            <person name="de Groot N.N."/>
        </authorList>
    </citation>
    <scope>NUCLEOTIDE SEQUENCE [LARGE SCALE GENOMIC DNA]</scope>
    <source>
        <strain evidence="1 2">YAD2003</strain>
    </source>
</reference>
<evidence type="ECO:0000313" key="1">
    <source>
        <dbReference type="EMBL" id="SEH46228.1"/>
    </source>
</evidence>
<dbReference type="EMBL" id="FNWV01000002">
    <property type="protein sequence ID" value="SEH46228.1"/>
    <property type="molecule type" value="Genomic_DNA"/>
</dbReference>